<dbReference type="RefSeq" id="WP_004329572.1">
    <property type="nucleotide sequence ID" value="NZ_BAAFKT010000002.1"/>
</dbReference>
<dbReference type="InterPro" id="IPR046070">
    <property type="entry name" value="DUF6029"/>
</dbReference>
<dbReference type="EMBL" id="MNQH01000001">
    <property type="protein sequence ID" value="OKY96834.1"/>
    <property type="molecule type" value="Genomic_DNA"/>
</dbReference>
<organism evidence="2 3">
    <name type="scientific">Alistipes putredinis</name>
    <dbReference type="NCBI Taxonomy" id="28117"/>
    <lineage>
        <taxon>Bacteria</taxon>
        <taxon>Pseudomonadati</taxon>
        <taxon>Bacteroidota</taxon>
        <taxon>Bacteroidia</taxon>
        <taxon>Bacteroidales</taxon>
        <taxon>Rikenellaceae</taxon>
        <taxon>Alistipes</taxon>
    </lineage>
</organism>
<feature type="signal peptide" evidence="1">
    <location>
        <begin position="1"/>
        <end position="20"/>
    </location>
</feature>
<keyword evidence="1" id="KW-0732">Signal</keyword>
<protein>
    <submittedName>
        <fullName evidence="2">Uncharacterized protein</fullName>
    </submittedName>
</protein>
<proteinExistence type="predicted"/>
<evidence type="ECO:0000256" key="1">
    <source>
        <dbReference type="SAM" id="SignalP"/>
    </source>
</evidence>
<name>A0A1Q6FD98_9BACT</name>
<feature type="chain" id="PRO_5010355311" evidence="1">
    <location>
        <begin position="21"/>
        <end position="538"/>
    </location>
</feature>
<dbReference type="Proteomes" id="UP000187417">
    <property type="component" value="Unassembled WGS sequence"/>
</dbReference>
<gene>
    <name evidence="2" type="ORF">BHV66_01935</name>
</gene>
<evidence type="ECO:0000313" key="2">
    <source>
        <dbReference type="EMBL" id="OKY96834.1"/>
    </source>
</evidence>
<dbReference type="AlphaFoldDB" id="A0A1Q6FD98"/>
<reference evidence="2 3" key="1">
    <citation type="journal article" date="2016" name="Nat. Biotechnol.">
        <title>Measurement of bacterial replication rates in microbial communities.</title>
        <authorList>
            <person name="Brown C.T."/>
            <person name="Olm M.R."/>
            <person name="Thomas B.C."/>
            <person name="Banfield J.F."/>
        </authorList>
    </citation>
    <scope>NUCLEOTIDE SEQUENCE [LARGE SCALE GENOMIC DNA]</scope>
    <source>
        <strain evidence="2">CAG:67_53_122</strain>
    </source>
</reference>
<dbReference type="STRING" id="28117.BHV66_01935"/>
<dbReference type="Pfam" id="PF19494">
    <property type="entry name" value="DUF6029"/>
    <property type="match status" value="1"/>
</dbReference>
<accession>A0A1Q6FD98</accession>
<sequence length="538" mass="61113">MLKKLFGLALALLATLAVSAQVRVGEGQLSGSFESNSIYYQDDSGLGAAGTAPDDRFGSNNYMKLDYMNGRFSAGLQIDAYLPALQGYEIGQQPGAYHFYLSSKYIQWQDHNYSVRVGDIFDQFGSGLIFRSFEDRQLGFNNSIEGVQGIYRFGDYVEVKGMYGRPRLYTDYADSWVRGADLHISLNDIFGWNAAQFSAEGSYVNRYESLDKDQTIDFASRGLTSPNLNMYSGRLNFDWKGLSLKGEYVYKGKDIYSTVADVAAAGNAILVEAGYNYGPFSISGSFRRLDRMGTMLSLYGSGTGNVLNYLPSLTRQYTYLLANLEPYIVNTDGEIGGQVDLYYTYRSKSNRHRYWNFHANLSTFYTLRSEQSESGERELMWRDINIDVERQWNKKLKTSLLVSIQKRNPSHGFQRQTYVSNIFIGDVTYKFDSKKSLRVEAQYLYSTDYEGDWVAALVEFNMVPHWSFFVSDMYNLDETEANSFTKTNYYSAGFSYLKNRTRIQLSYGRNRAGYVCSGGACRYMPAYTGLNLVITSSF</sequence>
<comment type="caution">
    <text evidence="2">The sequence shown here is derived from an EMBL/GenBank/DDBJ whole genome shotgun (WGS) entry which is preliminary data.</text>
</comment>
<dbReference type="GeneID" id="73803736"/>
<evidence type="ECO:0000313" key="3">
    <source>
        <dbReference type="Proteomes" id="UP000187417"/>
    </source>
</evidence>